<evidence type="ECO:0000313" key="2">
    <source>
        <dbReference type="EMBL" id="TQV99111.1"/>
    </source>
</evidence>
<dbReference type="EMBL" id="SPUK01000002">
    <property type="protein sequence ID" value="TQV99111.1"/>
    <property type="molecule type" value="Genomic_DNA"/>
</dbReference>
<evidence type="ECO:0000313" key="3">
    <source>
        <dbReference type="Proteomes" id="UP000315783"/>
    </source>
</evidence>
<accession>A0A545VBJ9</accession>
<protein>
    <submittedName>
        <fullName evidence="2">14-3-3 protein</fullName>
    </submittedName>
</protein>
<dbReference type="InterPro" id="IPR036815">
    <property type="entry name" value="14-3-3_dom_sf"/>
</dbReference>
<dbReference type="InterPro" id="IPR000308">
    <property type="entry name" value="14-3-3"/>
</dbReference>
<dbReference type="SUPFAM" id="SSF48445">
    <property type="entry name" value="14-3-3 protein"/>
    <property type="match status" value="1"/>
</dbReference>
<feature type="region of interest" description="Disordered" evidence="1">
    <location>
        <begin position="146"/>
        <end position="175"/>
    </location>
</feature>
<dbReference type="STRING" id="43265.A0A545VBJ9"/>
<sequence length="497" mass="54589">MTAVELQHQGKSDRPRTAQHCRCPFSLLRSLSLLSPACPYVHAIAMTAFDRSCTQLLLPSCINQPDQAPYPPWPRRRSSASPHSIIIGFPQLLVATPQDPITARQLSLLSCIACLSSAALPGLGPHLLASEGPTVGTPTLLSSFKPHLHTGPASSVERPPQHRQHRPLGNSGRRPLEQLVSGLTTYWMASSEVDQKFLGRLARAVEQDNPLLSSMLFKILGLSLNLAEQLVAAKKQRKPTPVTSPLFLRRILHILWLSREGLVMLQQYVIPMVGNYVELKVLAYKLRASFHHIFVLFHNSPPVSTIGSWTPEAISAAFAPVYKDNHGLLGVDGDPISRSSSVQPTHALEGGPVGPPPGFETQVALLPPSFLLPERDYLPTAHEYFQEAMDLADQLLWGSHSLRLSVKTEYAAFLYECVHDAESSRQLAKKTVAEVYDATEGMDDDMFRDACELVTVLGKMMKRGLGTTNSVTKGKRVEITHSTPPTERLPPGMENAI</sequence>
<reference evidence="2 3" key="1">
    <citation type="journal article" date="2019" name="Appl. Microbiol. Biotechnol.">
        <title>Genome sequence of Isaria javanica and comparative genome analysis insights into family S53 peptidase evolution in fungal entomopathogens.</title>
        <authorList>
            <person name="Lin R."/>
            <person name="Zhang X."/>
            <person name="Xin B."/>
            <person name="Zou M."/>
            <person name="Gao Y."/>
            <person name="Qin F."/>
            <person name="Hu Q."/>
            <person name="Xie B."/>
            <person name="Cheng X."/>
        </authorList>
    </citation>
    <scope>NUCLEOTIDE SEQUENCE [LARGE SCALE GENOMIC DNA]</scope>
    <source>
        <strain evidence="2 3">IJ1G</strain>
    </source>
</reference>
<comment type="caution">
    <text evidence="2">The sequence shown here is derived from an EMBL/GenBank/DDBJ whole genome shotgun (WGS) entry which is preliminary data.</text>
</comment>
<evidence type="ECO:0000256" key="1">
    <source>
        <dbReference type="SAM" id="MobiDB-lite"/>
    </source>
</evidence>
<dbReference type="PANTHER" id="PTHR18860">
    <property type="entry name" value="14-3-3 PROTEIN"/>
    <property type="match status" value="1"/>
</dbReference>
<keyword evidence="3" id="KW-1185">Reference proteome</keyword>
<organism evidence="2 3">
    <name type="scientific">Cordyceps javanica</name>
    <dbReference type="NCBI Taxonomy" id="43265"/>
    <lineage>
        <taxon>Eukaryota</taxon>
        <taxon>Fungi</taxon>
        <taxon>Dikarya</taxon>
        <taxon>Ascomycota</taxon>
        <taxon>Pezizomycotina</taxon>
        <taxon>Sordariomycetes</taxon>
        <taxon>Hypocreomycetidae</taxon>
        <taxon>Hypocreales</taxon>
        <taxon>Cordycipitaceae</taxon>
        <taxon>Cordyceps</taxon>
    </lineage>
</organism>
<proteinExistence type="predicted"/>
<name>A0A545VBJ9_9HYPO</name>
<dbReference type="AlphaFoldDB" id="A0A545VBJ9"/>
<dbReference type="Gene3D" id="1.20.190.20">
    <property type="entry name" value="14-3-3 domain"/>
    <property type="match status" value="1"/>
</dbReference>
<gene>
    <name evidence="2" type="ORF">IF1G_01326</name>
</gene>
<dbReference type="Proteomes" id="UP000315783">
    <property type="component" value="Unassembled WGS sequence"/>
</dbReference>